<dbReference type="HOGENOM" id="CLU_009912_4_2_11"/>
<comment type="similarity">
    <text evidence="2">Belongs to the CpsC/CapA family.</text>
</comment>
<proteinExistence type="inferred from homology"/>
<evidence type="ECO:0000256" key="7">
    <source>
        <dbReference type="ARBA" id="ARBA00022519"/>
    </source>
</evidence>
<comment type="subcellular location">
    <subcellularLocation>
        <location evidence="1">Cell inner membrane</location>
        <topology evidence="1">Multi-pass membrane protein</topology>
    </subcellularLocation>
</comment>
<keyword evidence="14" id="KW-0472">Membrane</keyword>
<dbReference type="InterPro" id="IPR003856">
    <property type="entry name" value="LPS_length_determ_N"/>
</dbReference>
<comment type="catalytic activity">
    <reaction evidence="16">
        <text>L-tyrosyl-[protein] + ATP = O-phospho-L-tyrosyl-[protein] + ADP + H(+)</text>
        <dbReference type="Rhea" id="RHEA:10596"/>
        <dbReference type="Rhea" id="RHEA-COMP:10136"/>
        <dbReference type="Rhea" id="RHEA-COMP:20101"/>
        <dbReference type="ChEBI" id="CHEBI:15378"/>
        <dbReference type="ChEBI" id="CHEBI:30616"/>
        <dbReference type="ChEBI" id="CHEBI:46858"/>
        <dbReference type="ChEBI" id="CHEBI:61978"/>
        <dbReference type="ChEBI" id="CHEBI:456216"/>
        <dbReference type="EC" id="2.7.10.2"/>
    </reaction>
</comment>
<evidence type="ECO:0000256" key="3">
    <source>
        <dbReference type="ARBA" id="ARBA00007316"/>
    </source>
</evidence>
<keyword evidence="13" id="KW-1133">Transmembrane helix</keyword>
<evidence type="ECO:0000259" key="18">
    <source>
        <dbReference type="Pfam" id="PF02706"/>
    </source>
</evidence>
<dbReference type="PANTHER" id="PTHR32309:SF13">
    <property type="entry name" value="FERRIC ENTEROBACTIN TRANSPORT PROTEIN FEPE"/>
    <property type="match status" value="1"/>
</dbReference>
<dbReference type="Pfam" id="PF13614">
    <property type="entry name" value="AAA_31"/>
    <property type="match status" value="1"/>
</dbReference>
<evidence type="ECO:0000313" key="20">
    <source>
        <dbReference type="EMBL" id="AEE47149.1"/>
    </source>
</evidence>
<dbReference type="GO" id="GO:0005524">
    <property type="term" value="F:ATP binding"/>
    <property type="evidence" value="ECO:0007669"/>
    <property type="project" value="UniProtKB-KW"/>
</dbReference>
<evidence type="ECO:0000256" key="10">
    <source>
        <dbReference type="ARBA" id="ARBA00022741"/>
    </source>
</evidence>
<evidence type="ECO:0000256" key="4">
    <source>
        <dbReference type="ARBA" id="ARBA00008883"/>
    </source>
</evidence>
<evidence type="ECO:0000256" key="9">
    <source>
        <dbReference type="ARBA" id="ARBA00022692"/>
    </source>
</evidence>
<dbReference type="Gene3D" id="3.40.50.300">
    <property type="entry name" value="P-loop containing nucleotide triphosphate hydrolases"/>
    <property type="match status" value="1"/>
</dbReference>
<evidence type="ECO:0000256" key="5">
    <source>
        <dbReference type="ARBA" id="ARBA00011903"/>
    </source>
</evidence>
<evidence type="ECO:0000256" key="11">
    <source>
        <dbReference type="ARBA" id="ARBA00022777"/>
    </source>
</evidence>
<dbReference type="AlphaFoldDB" id="F4GYN2"/>
<gene>
    <name evidence="20" type="ordered locus">Celf_3032</name>
</gene>
<evidence type="ECO:0000256" key="8">
    <source>
        <dbReference type="ARBA" id="ARBA00022679"/>
    </source>
</evidence>
<keyword evidence="12" id="KW-0067">ATP-binding</keyword>
<feature type="region of interest" description="Disordered" evidence="17">
    <location>
        <begin position="452"/>
        <end position="543"/>
    </location>
</feature>
<protein>
    <recommendedName>
        <fullName evidence="5">non-specific protein-tyrosine kinase</fullName>
        <ecNumber evidence="5">2.7.10.2</ecNumber>
    </recommendedName>
</protein>
<evidence type="ECO:0000256" key="13">
    <source>
        <dbReference type="ARBA" id="ARBA00022989"/>
    </source>
</evidence>
<feature type="domain" description="AAA" evidence="19">
    <location>
        <begin position="274"/>
        <end position="414"/>
    </location>
</feature>
<dbReference type="STRING" id="590998.Celf_3032"/>
<evidence type="ECO:0000256" key="16">
    <source>
        <dbReference type="ARBA" id="ARBA00051245"/>
    </source>
</evidence>
<keyword evidence="6" id="KW-1003">Cell membrane</keyword>
<dbReference type="FunFam" id="3.40.50.300:FF:000527">
    <property type="entry name" value="Tyrosine-protein kinase etk"/>
    <property type="match status" value="1"/>
</dbReference>
<feature type="compositionally biased region" description="Basic and acidic residues" evidence="17">
    <location>
        <begin position="527"/>
        <end position="543"/>
    </location>
</feature>
<keyword evidence="15" id="KW-0829">Tyrosine-protein kinase</keyword>
<dbReference type="GO" id="GO:0005886">
    <property type="term" value="C:plasma membrane"/>
    <property type="evidence" value="ECO:0007669"/>
    <property type="project" value="UniProtKB-SubCell"/>
</dbReference>
<feature type="domain" description="Polysaccharide chain length determinant N-terminal" evidence="18">
    <location>
        <begin position="5"/>
        <end position="86"/>
    </location>
</feature>
<evidence type="ECO:0000313" key="21">
    <source>
        <dbReference type="Proteomes" id="UP000008460"/>
    </source>
</evidence>
<comment type="similarity">
    <text evidence="4">Belongs to the etk/wzc family.</text>
</comment>
<dbReference type="GO" id="GO:0004715">
    <property type="term" value="F:non-membrane spanning protein tyrosine kinase activity"/>
    <property type="evidence" value="ECO:0007669"/>
    <property type="project" value="UniProtKB-EC"/>
</dbReference>
<dbReference type="GO" id="GO:0042802">
    <property type="term" value="F:identical protein binding"/>
    <property type="evidence" value="ECO:0007669"/>
    <property type="project" value="UniProtKB-ARBA"/>
</dbReference>
<dbReference type="InterPro" id="IPR027417">
    <property type="entry name" value="P-loop_NTPase"/>
</dbReference>
<dbReference type="InterPro" id="IPR005702">
    <property type="entry name" value="Wzc-like_C"/>
</dbReference>
<dbReference type="CDD" id="cd05387">
    <property type="entry name" value="BY-kinase"/>
    <property type="match status" value="1"/>
</dbReference>
<dbReference type="EMBL" id="CP002666">
    <property type="protein sequence ID" value="AEE47149.1"/>
    <property type="molecule type" value="Genomic_DNA"/>
</dbReference>
<keyword evidence="10" id="KW-0547">Nucleotide-binding</keyword>
<dbReference type="eggNOG" id="COG3944">
    <property type="taxonomic scope" value="Bacteria"/>
</dbReference>
<reference evidence="20 21" key="1">
    <citation type="submission" date="2011-04" db="EMBL/GenBank/DDBJ databases">
        <title>Complete sequence of Cellulomonas fimi ATCC 484.</title>
        <authorList>
            <consortium name="US DOE Joint Genome Institute"/>
            <person name="Lucas S."/>
            <person name="Han J."/>
            <person name="Lapidus A."/>
            <person name="Cheng J.-F."/>
            <person name="Goodwin L."/>
            <person name="Pitluck S."/>
            <person name="Peters L."/>
            <person name="Chertkov O."/>
            <person name="Detter J.C."/>
            <person name="Han C."/>
            <person name="Tapia R."/>
            <person name="Land M."/>
            <person name="Hauser L."/>
            <person name="Kyrpides N."/>
            <person name="Ivanova N."/>
            <person name="Ovchinnikova G."/>
            <person name="Pagani I."/>
            <person name="Mead D."/>
            <person name="Brumm P."/>
            <person name="Woyke T."/>
        </authorList>
    </citation>
    <scope>NUCLEOTIDE SEQUENCE [LARGE SCALE GENOMIC DNA]</scope>
    <source>
        <strain evidence="21">ATCC 484 / DSM 20113 / JCM 1341 / NBRC 15513 / NCIMB 8980 / NCTC 7547</strain>
    </source>
</reference>
<evidence type="ECO:0000256" key="1">
    <source>
        <dbReference type="ARBA" id="ARBA00004429"/>
    </source>
</evidence>
<name>F4GYN2_CELFA</name>
<dbReference type="RefSeq" id="WP_013772175.1">
    <property type="nucleotide sequence ID" value="NC_015514.1"/>
</dbReference>
<feature type="compositionally biased region" description="Low complexity" evidence="17">
    <location>
        <begin position="468"/>
        <end position="480"/>
    </location>
</feature>
<keyword evidence="8 20" id="KW-0808">Transferase</keyword>
<comment type="similarity">
    <text evidence="3">Belongs to the CpsD/CapB family.</text>
</comment>
<dbReference type="PANTHER" id="PTHR32309">
    <property type="entry name" value="TYROSINE-PROTEIN KINASE"/>
    <property type="match status" value="1"/>
</dbReference>
<evidence type="ECO:0000256" key="14">
    <source>
        <dbReference type="ARBA" id="ARBA00023136"/>
    </source>
</evidence>
<dbReference type="KEGG" id="cfi:Celf_3032"/>
<dbReference type="EC" id="2.7.10.2" evidence="5"/>
<dbReference type="NCBIfam" id="TIGR01007">
    <property type="entry name" value="eps_fam"/>
    <property type="match status" value="1"/>
</dbReference>
<dbReference type="eggNOG" id="COG0489">
    <property type="taxonomic scope" value="Bacteria"/>
</dbReference>
<evidence type="ECO:0000256" key="2">
    <source>
        <dbReference type="ARBA" id="ARBA00006683"/>
    </source>
</evidence>
<accession>F4GYN2</accession>
<keyword evidence="11" id="KW-0418">Kinase</keyword>
<dbReference type="InterPro" id="IPR050445">
    <property type="entry name" value="Bact_polysacc_biosynth/exp"/>
</dbReference>
<dbReference type="Proteomes" id="UP000008460">
    <property type="component" value="Chromosome"/>
</dbReference>
<dbReference type="InterPro" id="IPR025669">
    <property type="entry name" value="AAA_dom"/>
</dbReference>
<organism evidence="20 21">
    <name type="scientific">Cellulomonas fimi (strain ATCC 484 / DSM 20113 / JCM 1341 / CCUG 24087 / LMG 16345 / NBRC 15513 / NCIMB 8980 / NCTC 7547 / NRS-133)</name>
    <dbReference type="NCBI Taxonomy" id="590998"/>
    <lineage>
        <taxon>Bacteria</taxon>
        <taxon>Bacillati</taxon>
        <taxon>Actinomycetota</taxon>
        <taxon>Actinomycetes</taxon>
        <taxon>Micrococcales</taxon>
        <taxon>Cellulomonadaceae</taxon>
        <taxon>Cellulomonas</taxon>
    </lineage>
</organism>
<evidence type="ECO:0000256" key="15">
    <source>
        <dbReference type="ARBA" id="ARBA00023137"/>
    </source>
</evidence>
<keyword evidence="7" id="KW-0997">Cell inner membrane</keyword>
<evidence type="ECO:0000256" key="6">
    <source>
        <dbReference type="ARBA" id="ARBA00022475"/>
    </source>
</evidence>
<keyword evidence="21" id="KW-1185">Reference proteome</keyword>
<sequence>MEPAEYLAALRKHWLVILLLSVLGFGAGYAYSTSLPSSFRATSSVYVTVPQSSSVGELVQGSTYAQNRIENYAQLATKPYVLDPVIERLGLDTTGRSLAKSVSVSAPLNSTILEIAAVSGDPQRSADIANAVARQLATAVEELEGDTSDGDPNVQITLVGEATPPSFAFAPNTKLNAATGLVLGGIAGVVLALARTLLDTRIRSMRDLRRVTATPVLSSVRYDRKNRRDPLVIRRDPFGDQAEAFRRLRTNLRFLTIEGPSRSIVVTSSLPTEGKSTAAINLAIAMAEGNARILLVDADLRRPSVHRYLGIEGAVGLTTVLIGEATAEEVIQPWGDGSLDVLPAGQIPPNPSELLDSPAMARLLQRLSLRYDVILLDSAPLLPVTDAAVLSRLTDGALVVVGCRAVHRNQLADALASLEAVDARVLGLLLNQVSAKASGSILTYGSTPQATARAWSLPGRPNRRGARADGSAARPGAPTAPAQPPVAPVPAARTEDVPQPRPVVLASADERLLPGRELSGLDDLELPEPRPHVQERGAHASWL</sequence>
<evidence type="ECO:0000256" key="17">
    <source>
        <dbReference type="SAM" id="MobiDB-lite"/>
    </source>
</evidence>
<keyword evidence="9" id="KW-0812">Transmembrane</keyword>
<dbReference type="SUPFAM" id="SSF52540">
    <property type="entry name" value="P-loop containing nucleoside triphosphate hydrolases"/>
    <property type="match status" value="1"/>
</dbReference>
<evidence type="ECO:0000256" key="12">
    <source>
        <dbReference type="ARBA" id="ARBA00022840"/>
    </source>
</evidence>
<evidence type="ECO:0000259" key="19">
    <source>
        <dbReference type="Pfam" id="PF13614"/>
    </source>
</evidence>
<dbReference type="Pfam" id="PF02706">
    <property type="entry name" value="Wzz"/>
    <property type="match status" value="1"/>
</dbReference>